<dbReference type="EMBL" id="SJTH01000010">
    <property type="protein sequence ID" value="TCJ04295.1"/>
    <property type="molecule type" value="Genomic_DNA"/>
</dbReference>
<sequence>MKETGTLSFIYRQCLTLLLIFAAGTHFPQGAVSLLGAQAPVGSHLSRFSRRNLVPSARINEDENHLQLKKVIKNSK</sequence>
<gene>
    <name evidence="1" type="ORF">E0Y62_11120</name>
</gene>
<accession>A0A4R1B2E8</accession>
<proteinExistence type="predicted"/>
<comment type="caution">
    <text evidence="1">The sequence shown here is derived from an EMBL/GenBank/DDBJ whole genome shotgun (WGS) entry which is preliminary data.</text>
</comment>
<evidence type="ECO:0000313" key="1">
    <source>
        <dbReference type="EMBL" id="TCJ04295.1"/>
    </source>
</evidence>
<protein>
    <submittedName>
        <fullName evidence="1">Uncharacterized protein</fullName>
    </submittedName>
</protein>
<organism evidence="1 2">
    <name type="scientific">Cytobacillus praedii</name>
    <dbReference type="NCBI Taxonomy" id="1742358"/>
    <lineage>
        <taxon>Bacteria</taxon>
        <taxon>Bacillati</taxon>
        <taxon>Bacillota</taxon>
        <taxon>Bacilli</taxon>
        <taxon>Bacillales</taxon>
        <taxon>Bacillaceae</taxon>
        <taxon>Cytobacillus</taxon>
    </lineage>
</organism>
<dbReference type="Proteomes" id="UP000293846">
    <property type="component" value="Unassembled WGS sequence"/>
</dbReference>
<dbReference type="AlphaFoldDB" id="A0A4R1B2E8"/>
<name>A0A4R1B2E8_9BACI</name>
<evidence type="ECO:0000313" key="2">
    <source>
        <dbReference type="Proteomes" id="UP000293846"/>
    </source>
</evidence>
<reference evidence="1 2" key="1">
    <citation type="submission" date="2019-03" db="EMBL/GenBank/DDBJ databases">
        <authorList>
            <person name="Jensen L."/>
            <person name="Storgaard J."/>
            <person name="Sulaj E."/>
            <person name="Schramm A."/>
            <person name="Marshall I.P.G."/>
        </authorList>
    </citation>
    <scope>NUCLEOTIDE SEQUENCE [LARGE SCALE GENOMIC DNA]</scope>
    <source>
        <strain evidence="1 2">2017H2G3</strain>
    </source>
</reference>
<keyword evidence="2" id="KW-1185">Reference proteome</keyword>